<sequence>MREHYVWVTTRRLQPGTLEDFESAWRPEPAPQGLHRAYAYWSEDGQEITGVSFWDSREACDAWRTSEAEARRREAMAPFVAEEREGFYRGRELGLPGSAGG</sequence>
<comment type="caution">
    <text evidence="1">The sequence shown here is derived from an EMBL/GenBank/DDBJ whole genome shotgun (WGS) entry which is preliminary data.</text>
</comment>
<dbReference type="Proteomes" id="UP000053398">
    <property type="component" value="Unassembled WGS sequence"/>
</dbReference>
<protein>
    <recommendedName>
        <fullName evidence="3">ABM domain-containing protein</fullName>
    </recommendedName>
</protein>
<evidence type="ECO:0000313" key="1">
    <source>
        <dbReference type="EMBL" id="KUN25806.1"/>
    </source>
</evidence>
<name>A0A101Q9S9_STRCK</name>
<proteinExistence type="predicted"/>
<keyword evidence="2" id="KW-1185">Reference proteome</keyword>
<reference evidence="1 2" key="1">
    <citation type="submission" date="2015-10" db="EMBL/GenBank/DDBJ databases">
        <title>Draft genome sequence of Streptomyces corchorusii DSM 40340, type strain for the species Streptomyces corchorusii.</title>
        <authorList>
            <person name="Ruckert C."/>
            <person name="Winkler A."/>
            <person name="Kalinowski J."/>
            <person name="Kampfer P."/>
            <person name="Glaeser S."/>
        </authorList>
    </citation>
    <scope>NUCLEOTIDE SEQUENCE [LARGE SCALE GENOMIC DNA]</scope>
    <source>
        <strain evidence="1 2">DSM 40340</strain>
    </source>
</reference>
<gene>
    <name evidence="1" type="ORF">AQJ11_20625</name>
</gene>
<dbReference type="AlphaFoldDB" id="A0A101Q9S9"/>
<dbReference type="EMBL" id="LMWP01000019">
    <property type="protein sequence ID" value="KUN25806.1"/>
    <property type="molecule type" value="Genomic_DNA"/>
</dbReference>
<evidence type="ECO:0008006" key="3">
    <source>
        <dbReference type="Google" id="ProtNLM"/>
    </source>
</evidence>
<accession>A0A101Q9S9</accession>
<dbReference type="Gene3D" id="3.30.70.100">
    <property type="match status" value="1"/>
</dbReference>
<organism evidence="1 2">
    <name type="scientific">Streptomyces corchorusii</name>
    <name type="common">Streptomyces chibaensis</name>
    <dbReference type="NCBI Taxonomy" id="1903"/>
    <lineage>
        <taxon>Bacteria</taxon>
        <taxon>Bacillati</taxon>
        <taxon>Actinomycetota</taxon>
        <taxon>Actinomycetes</taxon>
        <taxon>Kitasatosporales</taxon>
        <taxon>Streptomycetaceae</taxon>
        <taxon>Streptomyces</taxon>
    </lineage>
</organism>
<dbReference type="InterPro" id="IPR011008">
    <property type="entry name" value="Dimeric_a/b-barrel"/>
</dbReference>
<dbReference type="SUPFAM" id="SSF54909">
    <property type="entry name" value="Dimeric alpha+beta barrel"/>
    <property type="match status" value="1"/>
</dbReference>
<evidence type="ECO:0000313" key="2">
    <source>
        <dbReference type="Proteomes" id="UP000053398"/>
    </source>
</evidence>
<dbReference type="RefSeq" id="WP_014671948.1">
    <property type="nucleotide sequence ID" value="NZ_KQ948357.1"/>
</dbReference>